<dbReference type="AlphaFoldDB" id="A0A5M8Q8W9"/>
<feature type="domain" description="FAS1" evidence="1">
    <location>
        <begin position="571"/>
        <end position="739"/>
    </location>
</feature>
<reference evidence="2 4" key="1">
    <citation type="submission" date="2019-07" db="EMBL/GenBank/DDBJ databases">
        <authorList>
            <person name="Qu J.-H."/>
        </authorList>
    </citation>
    <scope>NUCLEOTIDE SEQUENCE [LARGE SCALE GENOMIC DNA]</scope>
    <source>
        <strain evidence="2 4">MDT1-10-3</strain>
    </source>
</reference>
<gene>
    <name evidence="3" type="ORF">ACD591_09600</name>
    <name evidence="2" type="ORF">FOE74_14515</name>
</gene>
<feature type="domain" description="FAS1" evidence="1">
    <location>
        <begin position="414"/>
        <end position="567"/>
    </location>
</feature>
<dbReference type="EMBL" id="JBGOGF010000004">
    <property type="protein sequence ID" value="MFA1771544.1"/>
    <property type="molecule type" value="Genomic_DNA"/>
</dbReference>
<reference evidence="3 5" key="3">
    <citation type="submission" date="2024-08" db="EMBL/GenBank/DDBJ databases">
        <authorList>
            <person name="Wei W."/>
        </authorList>
    </citation>
    <scope>NUCLEOTIDE SEQUENCE [LARGE SCALE GENOMIC DNA]</scope>
    <source>
        <strain evidence="3 5">XU2</strain>
    </source>
</reference>
<accession>A0A5M8Q8W9</accession>
<name>A0A5M8Q8W9_9BACT</name>
<proteinExistence type="predicted"/>
<sequence>MTKSVKVFMYLLSLLVFLTNCDDKEEYYARPENLEPAIYKQLEDRGNFKNFLALIDKAEYKNILSAAGYWTLFAPNDQAFVKYFAETGISGVDAISTETARQIVSYALVYNAFMTDRLDDYQANVGWTVDQAFKRRSAYYKGVYTGSAKIGTQVVANQHIISGNRTGNFVFTDNNNKYLPYFTQIFFAKQQLSATDYNFFYPGSNWNGNLHVANAQVVTPNIISENGVIHEIDQVILPLANIEEHLASKSEYSVFRGLFEKYMVYYQENAEATARNKVLTGSANPVYAKIYDGQLEFALNDEGFEVRGANRLNNEGQTNTYTIYAPRNEVVTNYINRVLLQHYTSLDEMPVEIIRDFLNAHMFPSAVWPSKFRQAPLKTSEQARMDPSSNVVEAKMLSNGFFYGTNKVQEANVFHTVYGKAYLDPKYSMMIRALAGYKESLNLPNVKYTLFLISDQVLTAAGFSWDTRFNYWVYTPPTGGATITGAPASVRLQRIIDQHIVPAGENQNRIYSDLTGDGIIKTFSEEYIKYNNKKVFAAGNVDRNEVVNLTGPVEASNGVVYYVDRILNFSELKVSQHIAANPNFSHFNSYLRGSTIMFDASTNDVKGTTVGTPYTYLIPTNAAIQQAVKDGLLPGTVATGVPNFNPATQTQEQRDQVARFIQYHIIAKEQVPVKDQPEDPRGYETLFQSISGNIGTVGVSYVGGQMVITDAFNRKANVIKANSNVLSNRAIIHQLDNYLRYRDN</sequence>
<dbReference type="SUPFAM" id="SSF82153">
    <property type="entry name" value="FAS1 domain"/>
    <property type="match status" value="3"/>
</dbReference>
<dbReference type="OrthoDB" id="659398at2"/>
<evidence type="ECO:0000313" key="2">
    <source>
        <dbReference type="EMBL" id="KAA6432319.1"/>
    </source>
</evidence>
<evidence type="ECO:0000313" key="5">
    <source>
        <dbReference type="Proteomes" id="UP001570846"/>
    </source>
</evidence>
<dbReference type="PROSITE" id="PS50213">
    <property type="entry name" value="FAS1"/>
    <property type="match status" value="3"/>
</dbReference>
<organism evidence="2 4">
    <name type="scientific">Rufibacter glacialis</name>
    <dbReference type="NCBI Taxonomy" id="1259555"/>
    <lineage>
        <taxon>Bacteria</taxon>
        <taxon>Pseudomonadati</taxon>
        <taxon>Bacteroidota</taxon>
        <taxon>Cytophagia</taxon>
        <taxon>Cytophagales</taxon>
        <taxon>Hymenobacteraceae</taxon>
        <taxon>Rufibacter</taxon>
    </lineage>
</organism>
<dbReference type="Pfam" id="PF02469">
    <property type="entry name" value="Fasciclin"/>
    <property type="match status" value="3"/>
</dbReference>
<dbReference type="Proteomes" id="UP000323866">
    <property type="component" value="Unassembled WGS sequence"/>
</dbReference>
<feature type="domain" description="FAS1" evidence="1">
    <location>
        <begin position="35"/>
        <end position="236"/>
    </location>
</feature>
<dbReference type="PANTHER" id="PTHR10900">
    <property type="entry name" value="PERIOSTIN-RELATED"/>
    <property type="match status" value="1"/>
</dbReference>
<evidence type="ECO:0000313" key="4">
    <source>
        <dbReference type="Proteomes" id="UP000323866"/>
    </source>
</evidence>
<dbReference type="InterPro" id="IPR000782">
    <property type="entry name" value="FAS1_domain"/>
</dbReference>
<dbReference type="Proteomes" id="UP001570846">
    <property type="component" value="Unassembled WGS sequence"/>
</dbReference>
<protein>
    <submittedName>
        <fullName evidence="3">Fasciclin domain-containing protein</fullName>
    </submittedName>
</protein>
<dbReference type="RefSeq" id="WP_149099351.1">
    <property type="nucleotide sequence ID" value="NZ_JBGOGF010000004.1"/>
</dbReference>
<dbReference type="InterPro" id="IPR050904">
    <property type="entry name" value="Adhesion/Biosynth-related"/>
</dbReference>
<dbReference type="Gene3D" id="2.30.180.10">
    <property type="entry name" value="FAS1 domain"/>
    <property type="match status" value="3"/>
</dbReference>
<evidence type="ECO:0000259" key="1">
    <source>
        <dbReference type="PROSITE" id="PS50213"/>
    </source>
</evidence>
<keyword evidence="5" id="KW-1185">Reference proteome</keyword>
<dbReference type="EMBL" id="VKKZ01000022">
    <property type="protein sequence ID" value="KAA6432319.1"/>
    <property type="molecule type" value="Genomic_DNA"/>
</dbReference>
<evidence type="ECO:0000313" key="3">
    <source>
        <dbReference type="EMBL" id="MFA1771544.1"/>
    </source>
</evidence>
<dbReference type="InterPro" id="IPR036378">
    <property type="entry name" value="FAS1_dom_sf"/>
</dbReference>
<comment type="caution">
    <text evidence="2">The sequence shown here is derived from an EMBL/GenBank/DDBJ whole genome shotgun (WGS) entry which is preliminary data.</text>
</comment>
<dbReference type="PANTHER" id="PTHR10900:SF77">
    <property type="entry name" value="FI19380P1"/>
    <property type="match status" value="1"/>
</dbReference>
<reference evidence="2 4" key="2">
    <citation type="submission" date="2019-09" db="EMBL/GenBank/DDBJ databases">
        <title>A bacterium isolated from glacier soil.</title>
        <authorList>
            <person name="Liu Q."/>
        </authorList>
    </citation>
    <scope>NUCLEOTIDE SEQUENCE [LARGE SCALE GENOMIC DNA]</scope>
    <source>
        <strain evidence="2 4">MDT1-10-3</strain>
    </source>
</reference>